<protein>
    <submittedName>
        <fullName evidence="2">Uncharacterized protein</fullName>
    </submittedName>
</protein>
<evidence type="ECO:0000313" key="3">
    <source>
        <dbReference type="Proteomes" id="UP000076722"/>
    </source>
</evidence>
<accession>A0A164RF18</accession>
<feature type="compositionally biased region" description="Basic and acidic residues" evidence="1">
    <location>
        <begin position="27"/>
        <end position="37"/>
    </location>
</feature>
<dbReference type="EMBL" id="KV419421">
    <property type="protein sequence ID" value="KZS90494.1"/>
    <property type="molecule type" value="Genomic_DNA"/>
</dbReference>
<name>A0A164RF18_9AGAM</name>
<gene>
    <name evidence="2" type="ORF">SISNIDRAFT_181307</name>
</gene>
<feature type="compositionally biased region" description="Polar residues" evidence="1">
    <location>
        <begin position="1"/>
        <end position="10"/>
    </location>
</feature>
<sequence>MSGPLSSLRSSMPPHPASCQTTTTSDRPSRPRHEMRGIRPSVHPRATLPARRCSQDRSWMYLGCTIRMTTDTKVFTIVHPMSATAKNST</sequence>
<evidence type="ECO:0000256" key="1">
    <source>
        <dbReference type="SAM" id="MobiDB-lite"/>
    </source>
</evidence>
<reference evidence="2 3" key="1">
    <citation type="journal article" date="2016" name="Mol. Biol. Evol.">
        <title>Comparative Genomics of Early-Diverging Mushroom-Forming Fungi Provides Insights into the Origins of Lignocellulose Decay Capabilities.</title>
        <authorList>
            <person name="Nagy L.G."/>
            <person name="Riley R."/>
            <person name="Tritt A."/>
            <person name="Adam C."/>
            <person name="Daum C."/>
            <person name="Floudas D."/>
            <person name="Sun H."/>
            <person name="Yadav J.S."/>
            <person name="Pangilinan J."/>
            <person name="Larsson K.H."/>
            <person name="Matsuura K."/>
            <person name="Barry K."/>
            <person name="Labutti K."/>
            <person name="Kuo R."/>
            <person name="Ohm R.A."/>
            <person name="Bhattacharya S.S."/>
            <person name="Shirouzu T."/>
            <person name="Yoshinaga Y."/>
            <person name="Martin F.M."/>
            <person name="Grigoriev I.V."/>
            <person name="Hibbett D.S."/>
        </authorList>
    </citation>
    <scope>NUCLEOTIDE SEQUENCE [LARGE SCALE GENOMIC DNA]</scope>
    <source>
        <strain evidence="2 3">HHB9708</strain>
    </source>
</reference>
<organism evidence="2 3">
    <name type="scientific">Sistotremastrum niveocremeum HHB9708</name>
    <dbReference type="NCBI Taxonomy" id="1314777"/>
    <lineage>
        <taxon>Eukaryota</taxon>
        <taxon>Fungi</taxon>
        <taxon>Dikarya</taxon>
        <taxon>Basidiomycota</taxon>
        <taxon>Agaricomycotina</taxon>
        <taxon>Agaricomycetes</taxon>
        <taxon>Sistotremastrales</taxon>
        <taxon>Sistotremastraceae</taxon>
        <taxon>Sertulicium</taxon>
        <taxon>Sertulicium niveocremeum</taxon>
    </lineage>
</organism>
<dbReference type="AlphaFoldDB" id="A0A164RF18"/>
<dbReference type="Proteomes" id="UP000076722">
    <property type="component" value="Unassembled WGS sequence"/>
</dbReference>
<keyword evidence="3" id="KW-1185">Reference proteome</keyword>
<proteinExistence type="predicted"/>
<evidence type="ECO:0000313" key="2">
    <source>
        <dbReference type="EMBL" id="KZS90494.1"/>
    </source>
</evidence>
<feature type="region of interest" description="Disordered" evidence="1">
    <location>
        <begin position="1"/>
        <end position="50"/>
    </location>
</feature>